<feature type="transmembrane region" description="Helical" evidence="2">
    <location>
        <begin position="129"/>
        <end position="154"/>
    </location>
</feature>
<sequence>MAQDKFQLHVNPWREVLLMRATGYPLLIISMLRFTFAITAIGRRRAKYNYAFQHRDSNGPGIFAYPQPVSDEHYVDYGLAQFDGQAHAVESLLYVYMALSLVDWFPSWILARYRHNPVWANGWTSRFVILAHALVPAVHLAIAIACQVIFAALVHDWLSSPRIRGLLDRWEELGRQPLEPSTPLPPDLPPPPPPPPPPRGDYISKNPKKQEIDPVVTCVLAFVVLSAIDAFIRWAKLLVLRVFPTSWRYPDSITVCHRQVSSESLQCLEEDRKEWNGPVAAMFEKQQNRRLSFGRPTTQAAVQSPGNATTTPSTALSHGQLNSPGNIHLAPILLRDGLRIPREYQKLFLHYFVGYMQWEIVLGFSTIGLVLNTIYLVLLQRSNRVCNSGCTVGIVYPSWWLLTLLCIAAIVRFRIPFQRVIWRGTHSICVVHVIALCFWIGTILLLVGLVLMVTADDFLNRSENDGAIVGLNIGRVMLVGIWITLVYIYPPWRRYFRK</sequence>
<keyword evidence="4" id="KW-1185">Reference proteome</keyword>
<evidence type="ECO:0000313" key="3">
    <source>
        <dbReference type="EMBL" id="CVL06859.1"/>
    </source>
</evidence>
<comment type="caution">
    <text evidence="3">The sequence shown here is derived from an EMBL/GenBank/DDBJ whole genome shotgun (WGS) entry which is preliminary data.</text>
</comment>
<feature type="transmembrane region" description="Helical" evidence="2">
    <location>
        <begin position="467"/>
        <end position="489"/>
    </location>
</feature>
<dbReference type="RefSeq" id="XP_041690140.1">
    <property type="nucleotide sequence ID" value="XM_041824684.1"/>
</dbReference>
<protein>
    <submittedName>
        <fullName evidence="3">Uncharacterized protein</fullName>
    </submittedName>
</protein>
<dbReference type="Proteomes" id="UP000184255">
    <property type="component" value="Unassembled WGS sequence"/>
</dbReference>
<dbReference type="VEuPathDB" id="FungiDB:FMAN_11953"/>
<feature type="region of interest" description="Disordered" evidence="1">
    <location>
        <begin position="296"/>
        <end position="322"/>
    </location>
</feature>
<reference evidence="4" key="1">
    <citation type="journal article" date="2016" name="Genome Biol. Evol.">
        <title>Comparative 'omics' of the Fusarium fujikuroi species complex highlights differences in genetic potential and metabolite synthesis.</title>
        <authorList>
            <person name="Niehaus E.-M."/>
            <person name="Muensterkoetter M."/>
            <person name="Proctor R.H."/>
            <person name="Brown D.W."/>
            <person name="Sharon A."/>
            <person name="Idan Y."/>
            <person name="Oren-Young L."/>
            <person name="Sieber C.M."/>
            <person name="Novak O."/>
            <person name="Pencik A."/>
            <person name="Tarkowska D."/>
            <person name="Hromadova K."/>
            <person name="Freeman S."/>
            <person name="Maymon M."/>
            <person name="Elazar M."/>
            <person name="Youssef S.A."/>
            <person name="El-Shabrawy E.S.M."/>
            <person name="Shalaby A.B.A."/>
            <person name="Houterman P."/>
            <person name="Brock N.L."/>
            <person name="Burkhardt I."/>
            <person name="Tsavkelova E.A."/>
            <person name="Dickschat J.S."/>
            <person name="Galuszka P."/>
            <person name="Gueldener U."/>
            <person name="Tudzynski B."/>
        </authorList>
    </citation>
    <scope>NUCLEOTIDE SEQUENCE [LARGE SCALE GENOMIC DNA]</scope>
    <source>
        <strain evidence="4">MRC7560</strain>
    </source>
</reference>
<dbReference type="GeneID" id="65091203"/>
<feature type="transmembrane region" description="Helical" evidence="2">
    <location>
        <begin position="23"/>
        <end position="42"/>
    </location>
</feature>
<feature type="compositionally biased region" description="Pro residues" evidence="1">
    <location>
        <begin position="180"/>
        <end position="199"/>
    </location>
</feature>
<evidence type="ECO:0000256" key="2">
    <source>
        <dbReference type="SAM" id="Phobius"/>
    </source>
</evidence>
<dbReference type="AlphaFoldDB" id="A0A1L7U908"/>
<proteinExistence type="predicted"/>
<feature type="transmembrane region" description="Helical" evidence="2">
    <location>
        <begin position="398"/>
        <end position="415"/>
    </location>
</feature>
<evidence type="ECO:0000256" key="1">
    <source>
        <dbReference type="SAM" id="MobiDB-lite"/>
    </source>
</evidence>
<keyword evidence="2" id="KW-0472">Membrane</keyword>
<organism evidence="3 4">
    <name type="scientific">Fusarium mangiferae</name>
    <name type="common">Mango malformation disease fungus</name>
    <dbReference type="NCBI Taxonomy" id="192010"/>
    <lineage>
        <taxon>Eukaryota</taxon>
        <taxon>Fungi</taxon>
        <taxon>Dikarya</taxon>
        <taxon>Ascomycota</taxon>
        <taxon>Pezizomycotina</taxon>
        <taxon>Sordariomycetes</taxon>
        <taxon>Hypocreomycetidae</taxon>
        <taxon>Hypocreales</taxon>
        <taxon>Nectriaceae</taxon>
        <taxon>Fusarium</taxon>
        <taxon>Fusarium fujikuroi species complex</taxon>
    </lineage>
</organism>
<keyword evidence="2" id="KW-1133">Transmembrane helix</keyword>
<evidence type="ECO:0000313" key="4">
    <source>
        <dbReference type="Proteomes" id="UP000184255"/>
    </source>
</evidence>
<name>A0A1L7U908_FUSMA</name>
<feature type="region of interest" description="Disordered" evidence="1">
    <location>
        <begin position="180"/>
        <end position="206"/>
    </location>
</feature>
<keyword evidence="2" id="KW-0812">Transmembrane</keyword>
<accession>A0A1L7U908</accession>
<feature type="transmembrane region" description="Helical" evidence="2">
    <location>
        <begin position="348"/>
        <end position="378"/>
    </location>
</feature>
<feature type="transmembrane region" description="Helical" evidence="2">
    <location>
        <begin position="427"/>
        <end position="455"/>
    </location>
</feature>
<gene>
    <name evidence="3" type="ORF">FMAN_11953</name>
</gene>
<dbReference type="EMBL" id="FCQH01000018">
    <property type="protein sequence ID" value="CVL06859.1"/>
    <property type="molecule type" value="Genomic_DNA"/>
</dbReference>